<dbReference type="EMBL" id="QVLU01000003">
    <property type="protein sequence ID" value="RGE73529.1"/>
    <property type="molecule type" value="Genomic_DNA"/>
</dbReference>
<gene>
    <name evidence="1" type="ORF">DWY69_04965</name>
</gene>
<reference evidence="1 2" key="1">
    <citation type="submission" date="2018-08" db="EMBL/GenBank/DDBJ databases">
        <title>A genome reference for cultivated species of the human gut microbiota.</title>
        <authorList>
            <person name="Zou Y."/>
            <person name="Xue W."/>
            <person name="Luo G."/>
        </authorList>
    </citation>
    <scope>NUCLEOTIDE SEQUENCE [LARGE SCALE GENOMIC DNA]</scope>
    <source>
        <strain evidence="1 2">AF26-4BH</strain>
    </source>
</reference>
<evidence type="ECO:0000313" key="1">
    <source>
        <dbReference type="EMBL" id="RGE73529.1"/>
    </source>
</evidence>
<accession>A0A3E3J2G0</accession>
<sequence length="72" mass="8784">MAIIVRELNIYMLFIVKAKNDKILLDYFLMQFRKNFKLFSFSEHLIYKQTSLPYKKYDIIRTDIGQNRCRKG</sequence>
<name>A0A3E3J2G0_9FIRM</name>
<dbReference type="Proteomes" id="UP000261166">
    <property type="component" value="Unassembled WGS sequence"/>
</dbReference>
<protein>
    <submittedName>
        <fullName evidence="1">Uncharacterized protein</fullName>
    </submittedName>
</protein>
<proteinExistence type="predicted"/>
<organism evidence="1 2">
    <name type="scientific">Eisenbergiella massiliensis</name>
    <dbReference type="NCBI Taxonomy" id="1720294"/>
    <lineage>
        <taxon>Bacteria</taxon>
        <taxon>Bacillati</taxon>
        <taxon>Bacillota</taxon>
        <taxon>Clostridia</taxon>
        <taxon>Lachnospirales</taxon>
        <taxon>Lachnospiraceae</taxon>
        <taxon>Eisenbergiella</taxon>
    </lineage>
</organism>
<dbReference type="AlphaFoldDB" id="A0A3E3J2G0"/>
<comment type="caution">
    <text evidence="1">The sequence shown here is derived from an EMBL/GenBank/DDBJ whole genome shotgun (WGS) entry which is preliminary data.</text>
</comment>
<evidence type="ECO:0000313" key="2">
    <source>
        <dbReference type="Proteomes" id="UP000261166"/>
    </source>
</evidence>